<dbReference type="PANTHER" id="PTHR32071">
    <property type="entry name" value="TRANSCRIPTIONAL REGULATORY PROTEIN"/>
    <property type="match status" value="1"/>
</dbReference>
<dbReference type="EMBL" id="JH719942">
    <property type="protein sequence ID" value="EJF52495.1"/>
    <property type="molecule type" value="Genomic_DNA"/>
</dbReference>
<dbReference type="InterPro" id="IPR058031">
    <property type="entry name" value="AAA_lid_NorR"/>
</dbReference>
<feature type="domain" description="Sigma-54 factor interaction" evidence="3">
    <location>
        <begin position="246"/>
        <end position="477"/>
    </location>
</feature>
<dbReference type="InterPro" id="IPR027417">
    <property type="entry name" value="P-loop_NTPase"/>
</dbReference>
<keyword evidence="4" id="KW-0238">DNA-binding</keyword>
<dbReference type="GO" id="GO:0005524">
    <property type="term" value="F:ATP binding"/>
    <property type="evidence" value="ECO:0007669"/>
    <property type="project" value="UniProtKB-KW"/>
</dbReference>
<organism evidence="4 5">
    <name type="scientific">Saprospira grandis DSM 2844</name>
    <dbReference type="NCBI Taxonomy" id="694433"/>
    <lineage>
        <taxon>Bacteria</taxon>
        <taxon>Pseudomonadati</taxon>
        <taxon>Bacteroidota</taxon>
        <taxon>Saprospiria</taxon>
        <taxon>Saprospirales</taxon>
        <taxon>Saprospiraceae</taxon>
        <taxon>Saprospira</taxon>
    </lineage>
</organism>
<evidence type="ECO:0000313" key="5">
    <source>
        <dbReference type="Proteomes" id="UP000005113"/>
    </source>
</evidence>
<dbReference type="HOGENOM" id="CLU_000445_130_0_10"/>
<gene>
    <name evidence="4" type="ORF">SapgrDRAFT_0754</name>
</gene>
<sequence>MKLLLEKAYLSGNYSLVYFLVRFGSPKAKPTQMTDNSRFVSYLNHQFQPIQLFKHCCMQPKVVISWWAPLSDFEREKKRSQINKFGPNYELHQYFFSESEGYEKHIILCSKAQENTAFEFLLNTLRRDFPGHQIEGRYMGLNEEEIIDFAPIKAKVEPVLFEHRDYQIDLFFSPGTSAMSVVWFMLHQQLGLRTCLLQTTKSQDSPQQQPRRKFLNIERATELGSFILKEGRSRQEMSRSQLPEDHVLLSPALERVYNQAFKVAQAERGTIIIQGASGSGKELLAQFIHNKSPRSKQPFIAVNCAAFSDSLLESRLFGHAKGSFTGASQEHKGYFEQANKGSIFLDEIGDISPQMQQTLLRVLQSGEIAPIGQQIRKVDVRIIVATNQDLVQLCQEGKFRWDLYYRLAIAELELPSLDEQGQAAKELYLKHFVDKKQQLYCRQKPIQFEKKAYKELLSYRFPGNIRELESLVERFYVLGLEEVTRQDFPKRLHLMQQLFLDSLRLEDVKAQHIKMVYERMQGNQTATARVLGVAINTIRKYLDLS</sequence>
<dbReference type="AlphaFoldDB" id="J1I1D1"/>
<reference evidence="5" key="1">
    <citation type="journal article" date="2012" name="Stand. Genomic Sci.">
        <title>Permanent draft genome sequence of the gliding predator Saprospira grandis strain Sa g1 (= HR1).</title>
        <authorList>
            <person name="Mavromatis K."/>
            <person name="Chertkov O."/>
            <person name="Lapidus A."/>
            <person name="Nolan M."/>
            <person name="Lucas S."/>
            <person name="Tice H."/>
            <person name="Del Rio T.G."/>
            <person name="Cheng J.F."/>
            <person name="Han C."/>
            <person name="Tapia R."/>
            <person name="Bruce D."/>
            <person name="Goodwin L.A."/>
            <person name="Pitluck S."/>
            <person name="Huntemann M."/>
            <person name="Liolios K."/>
            <person name="Pagani I."/>
            <person name="Ivanova N."/>
            <person name="Mikhailova N."/>
            <person name="Pati A."/>
            <person name="Chen A."/>
            <person name="Palaniappan K."/>
            <person name="Land M."/>
            <person name="Brambilla E.M."/>
            <person name="Rohde M."/>
            <person name="Spring S."/>
            <person name="Goker M."/>
            <person name="Detter J.C."/>
            <person name="Bristow J."/>
            <person name="Eisen J.A."/>
            <person name="Markowitz V."/>
            <person name="Hugenholtz P."/>
            <person name="Kyrpides N.C."/>
            <person name="Klenk H.P."/>
            <person name="Woyke T."/>
        </authorList>
    </citation>
    <scope>NUCLEOTIDE SEQUENCE [LARGE SCALE GENOMIC DNA]</scope>
    <source>
        <strain evidence="5">DSM 2844</strain>
    </source>
</reference>
<dbReference type="Pfam" id="PF25601">
    <property type="entry name" value="AAA_lid_14"/>
    <property type="match status" value="1"/>
</dbReference>
<evidence type="ECO:0000259" key="3">
    <source>
        <dbReference type="PROSITE" id="PS50045"/>
    </source>
</evidence>
<dbReference type="SUPFAM" id="SSF46689">
    <property type="entry name" value="Homeodomain-like"/>
    <property type="match status" value="1"/>
</dbReference>
<evidence type="ECO:0000256" key="2">
    <source>
        <dbReference type="ARBA" id="ARBA00022840"/>
    </source>
</evidence>
<name>J1I1D1_9BACT</name>
<dbReference type="InterPro" id="IPR003593">
    <property type="entry name" value="AAA+_ATPase"/>
</dbReference>
<evidence type="ECO:0000313" key="4">
    <source>
        <dbReference type="EMBL" id="EJF52495.1"/>
    </source>
</evidence>
<keyword evidence="2" id="KW-0067">ATP-binding</keyword>
<proteinExistence type="predicted"/>
<dbReference type="InterPro" id="IPR002078">
    <property type="entry name" value="Sigma_54_int"/>
</dbReference>
<dbReference type="Gene3D" id="3.40.50.300">
    <property type="entry name" value="P-loop containing nucleotide triphosphate hydrolases"/>
    <property type="match status" value="1"/>
</dbReference>
<keyword evidence="1" id="KW-0547">Nucleotide-binding</keyword>
<accession>J1I1D1</accession>
<dbReference type="Gene3D" id="1.10.10.60">
    <property type="entry name" value="Homeodomain-like"/>
    <property type="match status" value="1"/>
</dbReference>
<dbReference type="Proteomes" id="UP000005113">
    <property type="component" value="Unassembled WGS sequence"/>
</dbReference>
<dbReference type="InterPro" id="IPR025943">
    <property type="entry name" value="Sigma_54_int_dom_ATP-bd_2"/>
</dbReference>
<dbReference type="GO" id="GO:0006355">
    <property type="term" value="P:regulation of DNA-templated transcription"/>
    <property type="evidence" value="ECO:0007669"/>
    <property type="project" value="InterPro"/>
</dbReference>
<dbReference type="Pfam" id="PF00158">
    <property type="entry name" value="Sigma54_activat"/>
    <property type="match status" value="1"/>
</dbReference>
<dbReference type="GO" id="GO:0003677">
    <property type="term" value="F:DNA binding"/>
    <property type="evidence" value="ECO:0007669"/>
    <property type="project" value="UniProtKB-KW"/>
</dbReference>
<dbReference type="InterPro" id="IPR009057">
    <property type="entry name" value="Homeodomain-like_sf"/>
</dbReference>
<dbReference type="SUPFAM" id="SSF52540">
    <property type="entry name" value="P-loop containing nucleoside triphosphate hydrolases"/>
    <property type="match status" value="1"/>
</dbReference>
<dbReference type="Gene3D" id="1.10.8.60">
    <property type="match status" value="1"/>
</dbReference>
<dbReference type="PROSITE" id="PS00676">
    <property type="entry name" value="SIGMA54_INTERACT_2"/>
    <property type="match status" value="1"/>
</dbReference>
<evidence type="ECO:0000256" key="1">
    <source>
        <dbReference type="ARBA" id="ARBA00022741"/>
    </source>
</evidence>
<dbReference type="FunFam" id="3.40.50.300:FF:000006">
    <property type="entry name" value="DNA-binding transcriptional regulator NtrC"/>
    <property type="match status" value="1"/>
</dbReference>
<dbReference type="PROSITE" id="PS50045">
    <property type="entry name" value="SIGMA54_INTERACT_4"/>
    <property type="match status" value="1"/>
</dbReference>
<dbReference type="OrthoDB" id="9771372at2"/>
<dbReference type="CDD" id="cd00009">
    <property type="entry name" value="AAA"/>
    <property type="match status" value="1"/>
</dbReference>
<protein>
    <submittedName>
        <fullName evidence="4">Response regulator with CheY-like receiver, AAA-type ATPase, and DNA-binding domains</fullName>
    </submittedName>
</protein>
<dbReference type="SMART" id="SM00382">
    <property type="entry name" value="AAA"/>
    <property type="match status" value="1"/>
</dbReference>